<accession>A0A5N6KWP2</accession>
<keyword evidence="3" id="KW-1185">Reference proteome</keyword>
<reference evidence="2 3" key="1">
    <citation type="submission" date="2019-06" db="EMBL/GenBank/DDBJ databases">
        <title>A chromosomal-level reference genome of Carpinus fangiana (Coryloideae, Betulaceae).</title>
        <authorList>
            <person name="Yang X."/>
            <person name="Wang Z."/>
            <person name="Zhang L."/>
            <person name="Hao G."/>
            <person name="Liu J."/>
            <person name="Yang Y."/>
        </authorList>
    </citation>
    <scope>NUCLEOTIDE SEQUENCE [LARGE SCALE GENOMIC DNA]</scope>
    <source>
        <strain evidence="2">Cfa_2016G</strain>
        <tissue evidence="2">Leaf</tissue>
    </source>
</reference>
<sequence>MTRYENPGRIIVPLLSDQAGHTVGQIQSRKACLGGNASRAQAAAPAANVPREGASEVSQQRSNRTRAVPSRKGEHQEWRVLVIIVRGLARLRAPCRRHRHLRGTRRSSYFSGPAVSEPGGRHQSHAARMREAGVAASSRLAAINDTPLA</sequence>
<dbReference type="EMBL" id="VIBQ01000013">
    <property type="protein sequence ID" value="KAB8346125.1"/>
    <property type="molecule type" value="Genomic_DNA"/>
</dbReference>
<dbReference type="AlphaFoldDB" id="A0A5N6KWP2"/>
<evidence type="ECO:0000313" key="2">
    <source>
        <dbReference type="EMBL" id="KAB8346125.1"/>
    </source>
</evidence>
<dbReference type="Proteomes" id="UP000327013">
    <property type="component" value="Unassembled WGS sequence"/>
</dbReference>
<proteinExistence type="predicted"/>
<evidence type="ECO:0000256" key="1">
    <source>
        <dbReference type="SAM" id="MobiDB-lite"/>
    </source>
</evidence>
<name>A0A5N6KWP2_9ROSI</name>
<comment type="caution">
    <text evidence="2">The sequence shown here is derived from an EMBL/GenBank/DDBJ whole genome shotgun (WGS) entry which is preliminary data.</text>
</comment>
<gene>
    <name evidence="2" type="ORF">FH972_023173</name>
</gene>
<organism evidence="2 3">
    <name type="scientific">Carpinus fangiana</name>
    <dbReference type="NCBI Taxonomy" id="176857"/>
    <lineage>
        <taxon>Eukaryota</taxon>
        <taxon>Viridiplantae</taxon>
        <taxon>Streptophyta</taxon>
        <taxon>Embryophyta</taxon>
        <taxon>Tracheophyta</taxon>
        <taxon>Spermatophyta</taxon>
        <taxon>Magnoliopsida</taxon>
        <taxon>eudicotyledons</taxon>
        <taxon>Gunneridae</taxon>
        <taxon>Pentapetalae</taxon>
        <taxon>rosids</taxon>
        <taxon>fabids</taxon>
        <taxon>Fagales</taxon>
        <taxon>Betulaceae</taxon>
        <taxon>Carpinus</taxon>
    </lineage>
</organism>
<protein>
    <submittedName>
        <fullName evidence="2">Uncharacterized protein</fullName>
    </submittedName>
</protein>
<feature type="region of interest" description="Disordered" evidence="1">
    <location>
        <begin position="43"/>
        <end position="72"/>
    </location>
</feature>
<evidence type="ECO:0000313" key="3">
    <source>
        <dbReference type="Proteomes" id="UP000327013"/>
    </source>
</evidence>